<evidence type="ECO:0000256" key="5">
    <source>
        <dbReference type="SAM" id="MobiDB-lite"/>
    </source>
</evidence>
<accession>A0ABR1B280</accession>
<proteinExistence type="predicted"/>
<evidence type="ECO:0008006" key="8">
    <source>
        <dbReference type="Google" id="ProtNLM"/>
    </source>
</evidence>
<dbReference type="PRINTS" id="PR00320">
    <property type="entry name" value="GPROTEINBRPT"/>
</dbReference>
<evidence type="ECO:0000313" key="6">
    <source>
        <dbReference type="EMBL" id="KAK6633617.1"/>
    </source>
</evidence>
<protein>
    <recommendedName>
        <fullName evidence="8">Periodic tryptophan protein 1</fullName>
    </recommendedName>
</protein>
<feature type="repeat" description="WD" evidence="4">
    <location>
        <begin position="346"/>
        <end position="388"/>
    </location>
</feature>
<reference evidence="6 7" key="1">
    <citation type="submission" date="2023-09" db="EMBL/GenBank/DDBJ databases">
        <title>Genomes of two closely related lineages of the louse Polyplax serrata with different host specificities.</title>
        <authorList>
            <person name="Martinu J."/>
            <person name="Tarabai H."/>
            <person name="Stefka J."/>
            <person name="Hypsa V."/>
        </authorList>
    </citation>
    <scope>NUCLEOTIDE SEQUENCE [LARGE SCALE GENOMIC DNA]</scope>
    <source>
        <strain evidence="6">98ZLc_SE</strain>
    </source>
</reference>
<feature type="compositionally biased region" description="Low complexity" evidence="5">
    <location>
        <begin position="444"/>
        <end position="453"/>
    </location>
</feature>
<dbReference type="PROSITE" id="PS50082">
    <property type="entry name" value="WD_REPEATS_2"/>
    <property type="match status" value="2"/>
</dbReference>
<dbReference type="SMART" id="SM00320">
    <property type="entry name" value="WD40"/>
    <property type="match status" value="5"/>
</dbReference>
<dbReference type="InterPro" id="IPR019775">
    <property type="entry name" value="WD40_repeat_CS"/>
</dbReference>
<feature type="region of interest" description="Disordered" evidence="5">
    <location>
        <begin position="44"/>
        <end position="70"/>
    </location>
</feature>
<dbReference type="Pfam" id="PF00400">
    <property type="entry name" value="WD40"/>
    <property type="match status" value="2"/>
</dbReference>
<feature type="region of interest" description="Disordered" evidence="5">
    <location>
        <begin position="444"/>
        <end position="467"/>
    </location>
</feature>
<dbReference type="PROSITE" id="PS50294">
    <property type="entry name" value="WD_REPEATS_REGION"/>
    <property type="match status" value="2"/>
</dbReference>
<dbReference type="PANTHER" id="PTHR14091:SF0">
    <property type="entry name" value="PERIODIC TRYPTOPHAN PROTEIN 1 HOMOLOG"/>
    <property type="match status" value="1"/>
</dbReference>
<dbReference type="InterPro" id="IPR001680">
    <property type="entry name" value="WD40_rpt"/>
</dbReference>
<sequence length="467" mass="52366">MEEEFDTPKVNFVPCVKIVRQGASKSNPVQIQLTRPELVKLSKNVNVNTDDLNEDEDEQGTESEAPTNEADEYDMEHYNDDDRIAMKVSDIAIFEDDDPYKSASIDLPDSDEEDDIIKPNDNLVLVGHVEGATPILEVYVYNEKEDSFYCHHDYLLPKIPLALEWLNHDPTNTNEPGNLCAVGYVTPIIGVWDLDIVNCVEPAFKLGKKGNARNRVPRVGHKKAVLDLSWNQNFHHILASGSVDETVILWDLDKAEPSITLDCFEGSAQSLKWHSEEAQTLLVGSGDKTCRVFDCRTSDIQGTYKVKGEVEKVLWNPFSKTQFIASDDKGYIYAFDYKQNKKLWEVQAHSQEVTGVAFSSSCPGLLCTTCQDGQMKVWDIQSKKPECVHERNLKIGAIHCLDSAPDLPFIMASGGDNKSKNLIVFNAMKKPEVKEAFQGRFIASSSKRSASDNSTEKEDDDVEMETT</sequence>
<dbReference type="EMBL" id="JAWJWF010000004">
    <property type="protein sequence ID" value="KAK6633617.1"/>
    <property type="molecule type" value="Genomic_DNA"/>
</dbReference>
<keyword evidence="1" id="KW-0597">Phosphoprotein</keyword>
<dbReference type="InterPro" id="IPR036322">
    <property type="entry name" value="WD40_repeat_dom_sf"/>
</dbReference>
<comment type="caution">
    <text evidence="6">The sequence shown here is derived from an EMBL/GenBank/DDBJ whole genome shotgun (WGS) entry which is preliminary data.</text>
</comment>
<gene>
    <name evidence="6" type="ORF">RUM44_004224</name>
</gene>
<keyword evidence="7" id="KW-1185">Reference proteome</keyword>
<feature type="compositionally biased region" description="Acidic residues" evidence="5">
    <location>
        <begin position="457"/>
        <end position="467"/>
    </location>
</feature>
<dbReference type="Proteomes" id="UP001359485">
    <property type="component" value="Unassembled WGS sequence"/>
</dbReference>
<dbReference type="InterPro" id="IPR044285">
    <property type="entry name" value="PWP1"/>
</dbReference>
<dbReference type="PANTHER" id="PTHR14091">
    <property type="entry name" value="PERIODIC TRYPTOPHAN PROTEIN 1"/>
    <property type="match status" value="1"/>
</dbReference>
<feature type="compositionally biased region" description="Acidic residues" evidence="5">
    <location>
        <begin position="51"/>
        <end position="61"/>
    </location>
</feature>
<evidence type="ECO:0000313" key="7">
    <source>
        <dbReference type="Proteomes" id="UP001359485"/>
    </source>
</evidence>
<organism evidence="6 7">
    <name type="scientific">Polyplax serrata</name>
    <name type="common">Common mouse louse</name>
    <dbReference type="NCBI Taxonomy" id="468196"/>
    <lineage>
        <taxon>Eukaryota</taxon>
        <taxon>Metazoa</taxon>
        <taxon>Ecdysozoa</taxon>
        <taxon>Arthropoda</taxon>
        <taxon>Hexapoda</taxon>
        <taxon>Insecta</taxon>
        <taxon>Pterygota</taxon>
        <taxon>Neoptera</taxon>
        <taxon>Paraneoptera</taxon>
        <taxon>Psocodea</taxon>
        <taxon>Troctomorpha</taxon>
        <taxon>Phthiraptera</taxon>
        <taxon>Anoplura</taxon>
        <taxon>Polyplacidae</taxon>
        <taxon>Polyplax</taxon>
    </lineage>
</organism>
<evidence type="ECO:0000256" key="3">
    <source>
        <dbReference type="ARBA" id="ARBA00022737"/>
    </source>
</evidence>
<keyword evidence="2 4" id="KW-0853">WD repeat</keyword>
<feature type="repeat" description="WD" evidence="4">
    <location>
        <begin position="218"/>
        <end position="260"/>
    </location>
</feature>
<dbReference type="Gene3D" id="2.130.10.10">
    <property type="entry name" value="YVTN repeat-like/Quinoprotein amine dehydrogenase"/>
    <property type="match status" value="2"/>
</dbReference>
<dbReference type="PROSITE" id="PS00678">
    <property type="entry name" value="WD_REPEATS_1"/>
    <property type="match status" value="2"/>
</dbReference>
<dbReference type="InterPro" id="IPR015943">
    <property type="entry name" value="WD40/YVTN_repeat-like_dom_sf"/>
</dbReference>
<dbReference type="SUPFAM" id="SSF50978">
    <property type="entry name" value="WD40 repeat-like"/>
    <property type="match status" value="1"/>
</dbReference>
<evidence type="ECO:0000256" key="1">
    <source>
        <dbReference type="ARBA" id="ARBA00022553"/>
    </source>
</evidence>
<dbReference type="InterPro" id="IPR020472">
    <property type="entry name" value="WD40_PAC1"/>
</dbReference>
<keyword evidence="3" id="KW-0677">Repeat</keyword>
<name>A0ABR1B280_POLSC</name>
<evidence type="ECO:0000256" key="4">
    <source>
        <dbReference type="PROSITE-ProRule" id="PRU00221"/>
    </source>
</evidence>
<evidence type="ECO:0000256" key="2">
    <source>
        <dbReference type="ARBA" id="ARBA00022574"/>
    </source>
</evidence>